<dbReference type="Gene3D" id="3.60.60.10">
    <property type="entry name" value="Penicillin V Acylase, Chain A"/>
    <property type="match status" value="1"/>
</dbReference>
<feature type="domain" description="Choloylglycine hydrolase/NAAA C-terminal" evidence="3">
    <location>
        <begin position="2"/>
        <end position="284"/>
    </location>
</feature>
<evidence type="ECO:0000313" key="4">
    <source>
        <dbReference type="EMBL" id="MDC8016101.1"/>
    </source>
</evidence>
<comment type="similarity">
    <text evidence="1">Belongs to the peptidase C59 family.</text>
</comment>
<name>A0A9X3YPI6_9GAMM</name>
<dbReference type="GO" id="GO:0016787">
    <property type="term" value="F:hydrolase activity"/>
    <property type="evidence" value="ECO:0007669"/>
    <property type="project" value="UniProtKB-KW"/>
</dbReference>
<evidence type="ECO:0000256" key="2">
    <source>
        <dbReference type="ARBA" id="ARBA00022801"/>
    </source>
</evidence>
<dbReference type="PANTHER" id="PTHR35527">
    <property type="entry name" value="CHOLOYLGLYCINE HYDROLASE"/>
    <property type="match status" value="1"/>
</dbReference>
<evidence type="ECO:0000259" key="3">
    <source>
        <dbReference type="Pfam" id="PF02275"/>
    </source>
</evidence>
<keyword evidence="5" id="KW-1185">Reference proteome</keyword>
<dbReference type="EMBL" id="JAOVZO020000023">
    <property type="protein sequence ID" value="MDC8016101.1"/>
    <property type="molecule type" value="Genomic_DNA"/>
</dbReference>
<proteinExistence type="inferred from homology"/>
<evidence type="ECO:0000313" key="5">
    <source>
        <dbReference type="Proteomes" id="UP001139971"/>
    </source>
</evidence>
<organism evidence="4 5">
    <name type="scientific">Tahibacter soli</name>
    <dbReference type="NCBI Taxonomy" id="2983605"/>
    <lineage>
        <taxon>Bacteria</taxon>
        <taxon>Pseudomonadati</taxon>
        <taxon>Pseudomonadota</taxon>
        <taxon>Gammaproteobacteria</taxon>
        <taxon>Lysobacterales</taxon>
        <taxon>Rhodanobacteraceae</taxon>
        <taxon>Tahibacter</taxon>
    </lineage>
</organism>
<evidence type="ECO:0000256" key="1">
    <source>
        <dbReference type="ARBA" id="ARBA00006625"/>
    </source>
</evidence>
<dbReference type="InterPro" id="IPR029055">
    <property type="entry name" value="Ntn_hydrolases_N"/>
</dbReference>
<comment type="caution">
    <text evidence="4">The sequence shown here is derived from an EMBL/GenBank/DDBJ whole genome shotgun (WGS) entry which is preliminary data.</text>
</comment>
<dbReference type="PANTHER" id="PTHR35527:SF2">
    <property type="entry name" value="HYDROLASE"/>
    <property type="match status" value="1"/>
</dbReference>
<dbReference type="CDD" id="cd01902">
    <property type="entry name" value="Ntn_CGH"/>
    <property type="match status" value="1"/>
</dbReference>
<dbReference type="SUPFAM" id="SSF56235">
    <property type="entry name" value="N-terminal nucleophile aminohydrolases (Ntn hydrolases)"/>
    <property type="match status" value="1"/>
</dbReference>
<gene>
    <name evidence="4" type="ORF">OD750_026545</name>
</gene>
<accession>A0A9X3YPI6</accession>
<dbReference type="InterPro" id="IPR029132">
    <property type="entry name" value="CBAH/NAAA_C"/>
</dbReference>
<dbReference type="Pfam" id="PF02275">
    <property type="entry name" value="CBAH"/>
    <property type="match status" value="1"/>
</dbReference>
<dbReference type="InterPro" id="IPR052193">
    <property type="entry name" value="Peptidase_C59"/>
</dbReference>
<reference evidence="4" key="1">
    <citation type="submission" date="2023-02" db="EMBL/GenBank/DDBJ databases">
        <title>Tahibacter soli sp. nov. isolated from soil.</title>
        <authorList>
            <person name="Baek J.H."/>
            <person name="Lee J.K."/>
            <person name="Choi D.G."/>
            <person name="Jeon C.O."/>
        </authorList>
    </citation>
    <scope>NUCLEOTIDE SEQUENCE</scope>
    <source>
        <strain evidence="4">BL</strain>
    </source>
</reference>
<protein>
    <submittedName>
        <fullName evidence="4">Linear amide C-N hydrolase</fullName>
    </submittedName>
</protein>
<keyword evidence="2 4" id="KW-0378">Hydrolase</keyword>
<dbReference type="Proteomes" id="UP001139971">
    <property type="component" value="Unassembled WGS sequence"/>
</dbReference>
<sequence>MWNDNGYGTLVGRNMDWSDDMGTNLWLLPRGMARNGLAPTQPLSWTSKYGSVAITAYDMATADGMNEKGLVVHMLYLGSMQPGPRDTKRPGLSVSMWTQYYLDNFPTVASAVDAWKTVDYQLLDANEPSGGRITVHLAMEDATGDSAILEVVDGQMKIYHDRRYTVMTNEPTYDKQLELLKQYDFKGGKSLPGSYTASDRFIRGAYYRQHLPRPETQREAVAYLMAAMRNVAGPFVDDPDRADESTTIWRTVTDPGKGLIYFDSVVSPQVFWIDFRRLTFDGDEVRRITVVGNDDLHGDVSDKFRKAAMFSFLKPNP</sequence>
<dbReference type="AlphaFoldDB" id="A0A9X3YPI6"/>